<dbReference type="GO" id="GO:0005783">
    <property type="term" value="C:endoplasmic reticulum"/>
    <property type="evidence" value="ECO:0007669"/>
    <property type="project" value="UniProtKB-SubCell"/>
</dbReference>
<protein>
    <recommendedName>
        <fullName evidence="6">Vitellogenin domain-containing protein</fullName>
    </recommendedName>
</protein>
<sequence>MIKTNYWSRFVKEFKLIIKGGIRPLYDRRYVHSQLIPFARQEIFALNNKVTVKELNSLSSQETSYTFNSVLKVSSVWNSKKDQLLQVHFMENRVKAPRKKANKEFSQPITKIPDRPFYISLRNGKPVNVIAHTYRDQSLLNMEKAVASLLQIQYESGLTTEVDLLGECKTFYSARSATRIEKLKTDCSHWDLKVNYRAEKPLGVRLSSQDMVEYDLSEEGMLMKAQSVETHRMSLEAQPDVGSQVESLFVLEHTGSDEKSVKQLIFKSLDEAIESLLEWYRVFEINGDVDGVISESRDQTLMQQVSSYVKDLYDDQTGKESMAKAFVHLLPLARITKQSEFKDILNEYPDIQFQLVDLLAAVQTKDAHNAVYELLESDDELLEQYLKSLAVGTHPDTAIIEDLLERLQSLAQPIKNDKLSDSVLQTLASLTKQLGFEPGNALLLKIRSFILNKLESECADDEACKTRYIRALQNLQDPSTVDTLLNLALDGETKISVTAMQALRSFPVTYDTSARTLALEIILTMKPSKEQLDQLLDYLNSNDKHFEIKTYVIQKLNVLAEKCSKFRALLKKCLKERPHINNYNIMAQKGLTTVLSRHLSWSPAFNESLLSVQEIYRGVLKRGSVELFLSAGREETSLCKLDIYTSGLTSFVGDSGADDNEYDDSPVTAGMEISIQNVLQRPLVFFNGQAELMGHVWKGTASEPTPALQATTLTQDFEHYVILASGATAYVRVIGFRSIDLYGKVELSLWNRNAQTEIMQNTAAAVHGIMKVGFTYAQVSNEFMLSYEPRISLLADLDFYSGIKLCIQLQRPQMFLNHTNTRSVNVKNTARRYSKEVNSKHSHKFPGSTLALNQKNNEMCNMISQ</sequence>
<dbReference type="STRING" id="37546.A0A1B0FFK2"/>
<dbReference type="GO" id="GO:0042157">
    <property type="term" value="P:lipoprotein metabolic process"/>
    <property type="evidence" value="ECO:0007669"/>
    <property type="project" value="TreeGrafter"/>
</dbReference>
<keyword evidence="8" id="KW-1185">Reference proteome</keyword>
<dbReference type="SUPFAM" id="SSF48431">
    <property type="entry name" value="Lipovitellin-phosvitin complex, superhelical domain"/>
    <property type="match status" value="1"/>
</dbReference>
<dbReference type="GO" id="GO:0005548">
    <property type="term" value="F:phospholipid transporter activity"/>
    <property type="evidence" value="ECO:0007669"/>
    <property type="project" value="InterPro"/>
</dbReference>
<organism evidence="7 8">
    <name type="scientific">Glossina morsitans morsitans</name>
    <name type="common">Savannah tsetse fly</name>
    <dbReference type="NCBI Taxonomy" id="37546"/>
    <lineage>
        <taxon>Eukaryota</taxon>
        <taxon>Metazoa</taxon>
        <taxon>Ecdysozoa</taxon>
        <taxon>Arthropoda</taxon>
        <taxon>Hexapoda</taxon>
        <taxon>Insecta</taxon>
        <taxon>Pterygota</taxon>
        <taxon>Neoptera</taxon>
        <taxon>Endopterygota</taxon>
        <taxon>Diptera</taxon>
        <taxon>Brachycera</taxon>
        <taxon>Muscomorpha</taxon>
        <taxon>Hippoboscoidea</taxon>
        <taxon>Glossinidae</taxon>
        <taxon>Glossina</taxon>
    </lineage>
</organism>
<dbReference type="VEuPathDB" id="VectorBase:GMOY002410"/>
<comment type="subcellular location">
    <subcellularLocation>
        <location evidence="1">Endoplasmic reticulum</location>
    </subcellularLocation>
</comment>
<dbReference type="EMBL" id="CCAG010004448">
    <property type="status" value="NOT_ANNOTATED_CDS"/>
    <property type="molecule type" value="Genomic_DNA"/>
</dbReference>
<dbReference type="SMART" id="SM00638">
    <property type="entry name" value="LPD_N"/>
    <property type="match status" value="1"/>
</dbReference>
<evidence type="ECO:0000259" key="6">
    <source>
        <dbReference type="PROSITE" id="PS51211"/>
    </source>
</evidence>
<dbReference type="Gene3D" id="1.25.10.20">
    <property type="entry name" value="Vitellinogen, superhelical"/>
    <property type="match status" value="1"/>
</dbReference>
<dbReference type="PROSITE" id="PS51211">
    <property type="entry name" value="VITELLOGENIN"/>
    <property type="match status" value="1"/>
</dbReference>
<dbReference type="AlphaFoldDB" id="A0A1B0FFK2"/>
<dbReference type="PANTHER" id="PTHR13024:SF0">
    <property type="entry name" value="MICROSOMAL TRIACYLGLYCEROL TRANSFER PROTEIN"/>
    <property type="match status" value="1"/>
</dbReference>
<dbReference type="Pfam" id="PF19444">
    <property type="entry name" value="MTP_lip_bd"/>
    <property type="match status" value="1"/>
</dbReference>
<dbReference type="InterPro" id="IPR001747">
    <property type="entry name" value="Vitellogenin_N"/>
</dbReference>
<keyword evidence="2" id="KW-0813">Transport</keyword>
<dbReference type="SUPFAM" id="SSF56968">
    <property type="entry name" value="Lipovitellin-phosvitin complex, beta-sheet shell regions"/>
    <property type="match status" value="1"/>
</dbReference>
<comment type="caution">
    <text evidence="5">Lacks conserved residue(s) required for the propagation of feature annotation.</text>
</comment>
<accession>A0A1B0FFK2</accession>
<evidence type="ECO:0000256" key="3">
    <source>
        <dbReference type="ARBA" id="ARBA00022729"/>
    </source>
</evidence>
<dbReference type="Pfam" id="PF01347">
    <property type="entry name" value="Vitellogenin_N"/>
    <property type="match status" value="1"/>
</dbReference>
<dbReference type="GO" id="GO:0005794">
    <property type="term" value="C:Golgi apparatus"/>
    <property type="evidence" value="ECO:0007669"/>
    <property type="project" value="TreeGrafter"/>
</dbReference>
<dbReference type="Proteomes" id="UP000092444">
    <property type="component" value="Unassembled WGS sequence"/>
</dbReference>
<keyword evidence="4" id="KW-0256">Endoplasmic reticulum</keyword>
<dbReference type="EnsemblMetazoa" id="GMOY002410-RA">
    <property type="protein sequence ID" value="GMOY002410-PA"/>
    <property type="gene ID" value="GMOY002410"/>
</dbReference>
<dbReference type="GO" id="GO:0008289">
    <property type="term" value="F:lipid binding"/>
    <property type="evidence" value="ECO:0007669"/>
    <property type="project" value="InterPro"/>
</dbReference>
<evidence type="ECO:0000256" key="5">
    <source>
        <dbReference type="PROSITE-ProRule" id="PRU00557"/>
    </source>
</evidence>
<feature type="domain" description="Vitellogenin" evidence="6">
    <location>
        <begin position="35"/>
        <end position="530"/>
    </location>
</feature>
<reference evidence="7" key="1">
    <citation type="submission" date="2020-05" db="UniProtKB">
        <authorList>
            <consortium name="EnsemblMetazoa"/>
        </authorList>
    </citation>
    <scope>IDENTIFICATION</scope>
    <source>
        <strain evidence="7">Yale</strain>
    </source>
</reference>
<dbReference type="PhylomeDB" id="A0A1B0FFK2"/>
<dbReference type="GO" id="GO:0016323">
    <property type="term" value="C:basolateral plasma membrane"/>
    <property type="evidence" value="ECO:0007669"/>
    <property type="project" value="TreeGrafter"/>
</dbReference>
<evidence type="ECO:0000256" key="2">
    <source>
        <dbReference type="ARBA" id="ARBA00022448"/>
    </source>
</evidence>
<dbReference type="InterPro" id="IPR015819">
    <property type="entry name" value="Lipid_transp_b-sht_shell"/>
</dbReference>
<dbReference type="InterPro" id="IPR011030">
    <property type="entry name" value="Lipovitellin_superhlx_dom"/>
</dbReference>
<dbReference type="Gene3D" id="2.30.230.10">
    <property type="entry name" value="Lipovitellin, beta-sheet shell regions, chain A"/>
    <property type="match status" value="1"/>
</dbReference>
<dbReference type="InterPro" id="IPR039988">
    <property type="entry name" value="MTTP"/>
</dbReference>
<evidence type="ECO:0000256" key="4">
    <source>
        <dbReference type="ARBA" id="ARBA00022824"/>
    </source>
</evidence>
<keyword evidence="3" id="KW-0732">Signal</keyword>
<evidence type="ECO:0000313" key="7">
    <source>
        <dbReference type="EnsemblMetazoa" id="GMOY002410-PA"/>
    </source>
</evidence>
<dbReference type="InterPro" id="IPR045811">
    <property type="entry name" value="MTP_lip-bd"/>
</dbReference>
<dbReference type="PANTHER" id="PTHR13024">
    <property type="entry name" value="MICROSOMAL TRIGLYCERIDE TRANSFER PROTEIN, LARGE SUBUNIT"/>
    <property type="match status" value="1"/>
</dbReference>
<evidence type="ECO:0000256" key="1">
    <source>
        <dbReference type="ARBA" id="ARBA00004240"/>
    </source>
</evidence>
<proteinExistence type="predicted"/>
<dbReference type="InterPro" id="IPR015816">
    <property type="entry name" value="Vitellinogen_b-sht_N"/>
</dbReference>
<evidence type="ECO:0000313" key="8">
    <source>
        <dbReference type="Proteomes" id="UP000092444"/>
    </source>
</evidence>
<name>A0A1B0FFK2_GLOMM</name>